<feature type="compositionally biased region" description="Basic residues" evidence="7">
    <location>
        <begin position="396"/>
        <end position="420"/>
    </location>
</feature>
<keyword evidence="10" id="KW-1185">Reference proteome</keyword>
<dbReference type="PANTHER" id="PTHR11848:SF270">
    <property type="entry name" value="BONE MORPHOGENETIC PROTEIN 3-LIKE"/>
    <property type="match status" value="1"/>
</dbReference>
<evidence type="ECO:0000313" key="9">
    <source>
        <dbReference type="EMBL" id="CAI9720588.1"/>
    </source>
</evidence>
<organism evidence="9 10">
    <name type="scientific">Octopus vulgaris</name>
    <name type="common">Common octopus</name>
    <dbReference type="NCBI Taxonomy" id="6645"/>
    <lineage>
        <taxon>Eukaryota</taxon>
        <taxon>Metazoa</taxon>
        <taxon>Spiralia</taxon>
        <taxon>Lophotrochozoa</taxon>
        <taxon>Mollusca</taxon>
        <taxon>Cephalopoda</taxon>
        <taxon>Coleoidea</taxon>
        <taxon>Octopodiformes</taxon>
        <taxon>Octopoda</taxon>
        <taxon>Incirrata</taxon>
        <taxon>Octopodidae</taxon>
        <taxon>Octopus</taxon>
    </lineage>
</organism>
<dbReference type="InterPro" id="IPR001839">
    <property type="entry name" value="TGF-b_C"/>
</dbReference>
<dbReference type="InterPro" id="IPR029034">
    <property type="entry name" value="Cystine-knot_cytokine"/>
</dbReference>
<dbReference type="GO" id="GO:0005125">
    <property type="term" value="F:cytokine activity"/>
    <property type="evidence" value="ECO:0007669"/>
    <property type="project" value="TreeGrafter"/>
</dbReference>
<evidence type="ECO:0000256" key="6">
    <source>
        <dbReference type="RuleBase" id="RU000354"/>
    </source>
</evidence>
<keyword evidence="4 6" id="KW-0339">Growth factor</keyword>
<keyword evidence="3" id="KW-0964">Secreted</keyword>
<dbReference type="InterPro" id="IPR001111">
    <property type="entry name" value="TGF-b_propeptide"/>
</dbReference>
<gene>
    <name evidence="9" type="ORF">OCTVUL_1B004520</name>
</gene>
<protein>
    <submittedName>
        <fullName evidence="9">Morphogenetic 3-like</fullName>
    </submittedName>
</protein>
<feature type="region of interest" description="Disordered" evidence="7">
    <location>
        <begin position="369"/>
        <end position="420"/>
    </location>
</feature>
<dbReference type="GO" id="GO:0008083">
    <property type="term" value="F:growth factor activity"/>
    <property type="evidence" value="ECO:0007669"/>
    <property type="project" value="UniProtKB-KW"/>
</dbReference>
<dbReference type="AlphaFoldDB" id="A0AA36AQT8"/>
<evidence type="ECO:0000259" key="8">
    <source>
        <dbReference type="SMART" id="SM00204"/>
    </source>
</evidence>
<dbReference type="Pfam" id="PF00688">
    <property type="entry name" value="TGFb_propeptide"/>
    <property type="match status" value="1"/>
</dbReference>
<evidence type="ECO:0000256" key="3">
    <source>
        <dbReference type="ARBA" id="ARBA00022525"/>
    </source>
</evidence>
<evidence type="ECO:0000256" key="1">
    <source>
        <dbReference type="ARBA" id="ARBA00004613"/>
    </source>
</evidence>
<comment type="subcellular location">
    <subcellularLocation>
        <location evidence="1">Secreted</location>
    </subcellularLocation>
</comment>
<dbReference type="Proteomes" id="UP001162480">
    <property type="component" value="Chromosome 4"/>
</dbReference>
<dbReference type="Gene3D" id="2.10.90.10">
    <property type="entry name" value="Cystine-knot cytokines"/>
    <property type="match status" value="1"/>
</dbReference>
<dbReference type="PANTHER" id="PTHR11848">
    <property type="entry name" value="TGF-BETA FAMILY"/>
    <property type="match status" value="1"/>
</dbReference>
<feature type="domain" description="TGF-beta family profile" evidence="8">
    <location>
        <begin position="438"/>
        <end position="505"/>
    </location>
</feature>
<evidence type="ECO:0000256" key="4">
    <source>
        <dbReference type="ARBA" id="ARBA00023030"/>
    </source>
</evidence>
<dbReference type="SMART" id="SM00204">
    <property type="entry name" value="TGFB"/>
    <property type="match status" value="1"/>
</dbReference>
<dbReference type="Pfam" id="PF00019">
    <property type="entry name" value="TGF_beta"/>
    <property type="match status" value="1"/>
</dbReference>
<evidence type="ECO:0000313" key="10">
    <source>
        <dbReference type="Proteomes" id="UP001162480"/>
    </source>
</evidence>
<accession>A0AA36AQT8</accession>
<name>A0AA36AQT8_OCTVU</name>
<keyword evidence="5" id="KW-1015">Disulfide bond</keyword>
<dbReference type="InterPro" id="IPR015615">
    <property type="entry name" value="TGF-beta-rel"/>
</dbReference>
<reference evidence="9" key="1">
    <citation type="submission" date="2023-08" db="EMBL/GenBank/DDBJ databases">
        <authorList>
            <person name="Alioto T."/>
            <person name="Alioto T."/>
            <person name="Gomez Garrido J."/>
        </authorList>
    </citation>
    <scope>NUCLEOTIDE SEQUENCE</scope>
</reference>
<comment type="similarity">
    <text evidence="2 6">Belongs to the TGF-beta family.</text>
</comment>
<evidence type="ECO:0000256" key="2">
    <source>
        <dbReference type="ARBA" id="ARBA00006656"/>
    </source>
</evidence>
<evidence type="ECO:0000256" key="5">
    <source>
        <dbReference type="ARBA" id="ARBA00023157"/>
    </source>
</evidence>
<dbReference type="SUPFAM" id="SSF57501">
    <property type="entry name" value="Cystine-knot cytokines"/>
    <property type="match status" value="1"/>
</dbReference>
<dbReference type="GO" id="GO:0005615">
    <property type="term" value="C:extracellular space"/>
    <property type="evidence" value="ECO:0007669"/>
    <property type="project" value="TreeGrafter"/>
</dbReference>
<dbReference type="EMBL" id="OX597817">
    <property type="protein sequence ID" value="CAI9720588.1"/>
    <property type="molecule type" value="Genomic_DNA"/>
</dbReference>
<sequence>MMELYERYRDGLLQKETFGNTVRSIHASIGEVNGDAMFFFNLSAIKKSEKVLRAEVHLYKRKSRPWMPNGSKLQILLHEIGPNYISKTGRVTLHRASHGWQWRDVTNSVLSCLATSRKYPHLFAINFQTKKSGGKTRTVALKKFSIHHSRPFLIVYSNETEVVKLDQLDKLAERLKLFLPGQNRDRRPANRTSLATKLVPSTSGSDDFLPPLDRNKNSTRLVHHIAHGIGPKMRIVLDEIDPFHSVAIEKLNETTEKRHKTSVPVKKIKDKKEFQRRKYEQDFIPNQEIVTASPSYEIMDNTTMEPELENTTDSETEEVEAASLAFSDDSSITVDASQTNRSKRSVLTNEIPQEPVDYRTVTKYNMLNINPGVLQPRQRPKQKKMSRLIPYPKDSQHKKKRRKRKRIRREKAQRRRLRFPKNWKNTDRKNFHKEDNLCKKHKLHVNLDDIGWRDWIISPQWLNAHYCAGNCPFPLAEKLRASNHATIQNFFHCEDDTVITSCNSRPTVQTTRQNQAL</sequence>
<evidence type="ECO:0000256" key="7">
    <source>
        <dbReference type="SAM" id="MobiDB-lite"/>
    </source>
</evidence>
<proteinExistence type="inferred from homology"/>